<dbReference type="PANTHER" id="PTHR24006">
    <property type="entry name" value="UBIQUITIN CARBOXYL-TERMINAL HYDROLASE"/>
    <property type="match status" value="1"/>
</dbReference>
<accession>A0A5A8EN07</accession>
<feature type="compositionally biased region" description="Low complexity" evidence="8">
    <location>
        <begin position="2131"/>
        <end position="2150"/>
    </location>
</feature>
<dbReference type="PANTHER" id="PTHR24006:SF758">
    <property type="entry name" value="UBIQUITIN CARBOXYL-TERMINAL HYDROLASE 36"/>
    <property type="match status" value="1"/>
</dbReference>
<dbReference type="PROSITE" id="PS00973">
    <property type="entry name" value="USP_2"/>
    <property type="match status" value="1"/>
</dbReference>
<dbReference type="InterPro" id="IPR028889">
    <property type="entry name" value="USP"/>
</dbReference>
<evidence type="ECO:0000256" key="3">
    <source>
        <dbReference type="ARBA" id="ARBA00012759"/>
    </source>
</evidence>
<dbReference type="OrthoDB" id="27652at2759"/>
<feature type="compositionally biased region" description="Acidic residues" evidence="8">
    <location>
        <begin position="652"/>
        <end position="715"/>
    </location>
</feature>
<gene>
    <name evidence="10" type="ORF">FNF27_01108</name>
</gene>
<evidence type="ECO:0000259" key="9">
    <source>
        <dbReference type="PROSITE" id="PS50235"/>
    </source>
</evidence>
<dbReference type="GO" id="GO:0006508">
    <property type="term" value="P:proteolysis"/>
    <property type="evidence" value="ECO:0007669"/>
    <property type="project" value="UniProtKB-KW"/>
</dbReference>
<feature type="region of interest" description="Disordered" evidence="8">
    <location>
        <begin position="1527"/>
        <end position="1588"/>
    </location>
</feature>
<dbReference type="InterPro" id="IPR018200">
    <property type="entry name" value="USP_CS"/>
</dbReference>
<dbReference type="PROSITE" id="PS50235">
    <property type="entry name" value="USP_3"/>
    <property type="match status" value="1"/>
</dbReference>
<dbReference type="EMBL" id="VLTO01000004">
    <property type="protein sequence ID" value="KAA0177330.1"/>
    <property type="molecule type" value="Genomic_DNA"/>
</dbReference>
<dbReference type="Pfam" id="PF00443">
    <property type="entry name" value="UCH"/>
    <property type="match status" value="2"/>
</dbReference>
<feature type="compositionally biased region" description="Basic and acidic residues" evidence="8">
    <location>
        <begin position="881"/>
        <end position="891"/>
    </location>
</feature>
<proteinExistence type="inferred from homology"/>
<feature type="domain" description="USP" evidence="9">
    <location>
        <begin position="81"/>
        <end position="462"/>
    </location>
</feature>
<feature type="region of interest" description="Disordered" evidence="8">
    <location>
        <begin position="2284"/>
        <end position="2324"/>
    </location>
</feature>
<evidence type="ECO:0000256" key="7">
    <source>
        <dbReference type="ARBA" id="ARBA00022807"/>
    </source>
</evidence>
<dbReference type="EC" id="3.4.19.12" evidence="3"/>
<evidence type="ECO:0000256" key="8">
    <source>
        <dbReference type="SAM" id="MobiDB-lite"/>
    </source>
</evidence>
<feature type="region of interest" description="Disordered" evidence="8">
    <location>
        <begin position="1834"/>
        <end position="1923"/>
    </location>
</feature>
<dbReference type="InterPro" id="IPR050164">
    <property type="entry name" value="Peptidase_C19"/>
</dbReference>
<dbReference type="Gene3D" id="3.90.70.10">
    <property type="entry name" value="Cysteine proteinases"/>
    <property type="match status" value="1"/>
</dbReference>
<feature type="region of interest" description="Disordered" evidence="8">
    <location>
        <begin position="835"/>
        <end position="1079"/>
    </location>
</feature>
<dbReference type="InterPro" id="IPR038765">
    <property type="entry name" value="Papain-like_cys_pep_sf"/>
</dbReference>
<dbReference type="PROSITE" id="PS00972">
    <property type="entry name" value="USP_1"/>
    <property type="match status" value="1"/>
</dbReference>
<feature type="compositionally biased region" description="Basic and acidic residues" evidence="8">
    <location>
        <begin position="1733"/>
        <end position="1742"/>
    </location>
</feature>
<feature type="compositionally biased region" description="Low complexity" evidence="8">
    <location>
        <begin position="907"/>
        <end position="925"/>
    </location>
</feature>
<sequence>MAQPSSGLLPKVLTFAAASRAETGHTGATKKGGKAHALDGAGEAQEAGEKLSLCPPALWVCKAHAEIDSSLSWARVASAARGLDNNGNTCFLNATLQCLAHTPALVQMLVDRQYMERTWPGAPAGLMTHLTTVLRRMHDSTRGGPYNPMPIVKRIRLLGKQFRPGRQEDSHEFLRCLLDAVLLHELRTAGVEETAPQRRGETSLMQSLFGMHHRSQLRCPDCGYCSNTYDAAMDLSLDLTGGISSVDAALHRYAATEKLDDDNRWKCSKCKRAVLARKSMRIRYPPQCLVIHLKRFAFGGLLGGKKGGRFGGGNRFGGGGGRGGRGGGGSRFGQGGGRGKFSGGGGKSRGGGFMASMGGFGGMFFGGGGGGGGKVNRHVSFEETLDISCALAQEAIAERQPSRYRLHGVLVHSGSSRHSGHYFSFVKTAAGRWSLQDDSSSTSVATRTVLQQQAYILFYTRDDSTRPPGPPSLAKALRRASGAAAAQHSASSSSAGDTASAEGIPLLPQAPAEAPATKPGDAKKAKKDAQASADAKAAEPAAAANAAVPPAKATAPPAAAESARDGAAAFGSTSADAARRGTLTHLGHADVPAFAADSLPDPTSSWTGVSASSLFGSLARSQAQGSAAAASTAASAHGGAGDDEASSAGTGADDEESADESESLGSQDSEESESDDEEGAPDDSDGADEAAGSDEEITSDESLGDDDSDVGEDGDNVPHSLSLRPFPDLRRPLPEGPIPPMRTVGVRNAGSPDLTPALVARMRDEALRGKFDPYAVTSAWCTLMSRRHGINERRSRRKRPIPGPEEARAVLSATQLLRHVDAVHHLGLTGAVTEGGHRSWKRTRAEDDGESESDDSASSEELDPASGKALSSEDPAALDRLVFERMQREAEGLPSPPPQPATKRPRPASAVAAAGPSGASGTSSDSDSDSDSDGDSDSDSAPSRGQGAAASSKAATAGAASAPRARDAPEEDDSDSGSDGDSDRSSASGSSAGEDGGAAAGDLPVAAALRRPAFGPTATEAVSDSESSEQGHERGHEQGASEAESDEDDEFEARPTVSEAEAKAAARATRNSQGNVEITGKRARNAGALAAAGVAAGKVATVLAKGWDDDSDDDAPAQPSSSSAGFTATGRRGVHAVAAFDRFAGMSKAERRRLQERERWEEALDEGRLKKVKSSDEDPLRPRADPAVINAAFQARQEAMASGGPGRTKGYQPDAAADPETAEARRNGMPAGWGTDASYGSTSDRGGGFVTLELASGPIAPDKGCVLVLSAMDAAEGSSGSAAADRRRVTKSRVVQAAPNCFRGLMTDKNTGEVSFTISLTELSAVLGGSLVLRARVAAEGGASRSVEPAESQPFSVVRFGLAFTHEQPEIWYRDGGGRDNYLGGNIEVRKAERAADGSWKHVKEPSPDISGTLSLLYETGEPVTDQSIVWVVASGAKGATPLPRDHAFDSSAALQLGLSCSTQGLMSLRAKVTEISKNHMNRRFRLCVSAIGGPRAVAAGDTAGAAAAASAASLSATASGGSLDPMDVAPALSNPVTVKSKPPKPKSQSRRADAISSSASMLGRGEGSRSSVGGHDAGDAASVAQDAAEAQTARPVLVSSSARAGSVSATPRVAKAMNRVVAWVNDAVVLVSTSLQWQAIAYRPTKTGAPDKSAPVITCPCCAATHRTWELPTDEEGHAVGIEHRNGCPIKRLLERYGETTMRSLKAVIAAIHGDAALRDESGLSARGAARQSEEVYRDISGRTPGAPTSETEALRHTLSMASTDGRAAVLPKDGGGVADVLKQPREKRPRSTSDDNLTKPEATRMKLDSHAAFDEAFNAGAAGGQMPTLAALGGVPSNASDASVPPSARDGSRYPGQLGAQPGASTGHPGMLAPPPRQRMPSVSLTSDGGAGMAEGQSRRPPVGAPGAEGQPGLSRESSMLEGSSAALLAATGPGLSMAASYGAFGPPAVMPEVLGLAGNDGFEPPSLSQRTDTTAGAGGGAAGAGPGARERGPPSSSSSSSAAAGRGQQGQRATEDAQRASRRGSRARQAVGAQEAAAGHGRQARDDDDDDDDDDDGTDPDDDGSASRDGTGGADGMGGGGSDTDSGSDLPRRANGGQSVDGGADDDDDDDDGDDGVGDDDDDLMGLESVRGESVVGGSSSRPGRSSFQQPGSASRGLSSVLVDQSRTEERVPSGGRYLSGNAFRQPSGDSGLGSPQLDSGRGRREGGRSRQPSEDFFPGSGAYTSMTARGLSAMPASTLMPVQTHRGVSGVMPDFGLPSEGQRSGGMPTNLYRSLSLLSHDDSGEHGAGGPLRLRPSLSAPLHSDEMQSHSGGPALGQRGVSGSSAFNELGFAGSLIASQTLGTIVRPVPAPPRGSTESLVASIAKQPVALGRQLLLLPASDARGDLVGAYIVPFLRPRGPGGGPGSLDSAARQPVPSHLPFLRRSQLTETTVGDALAQAQATDMQGIAVGDVCDDDTTYCRVVSDRTLREQALVGAIRAGATPVASGTSEGGQNNPRIIASRVLDEYVNGPLRSADATGRD</sequence>
<name>A0A5A8EN07_CAFRO</name>
<feature type="compositionally biased region" description="Gly residues" evidence="8">
    <location>
        <begin position="2073"/>
        <end position="2085"/>
    </location>
</feature>
<evidence type="ECO:0000256" key="6">
    <source>
        <dbReference type="ARBA" id="ARBA00022801"/>
    </source>
</evidence>
<keyword evidence="7" id="KW-0788">Thiol protease</keyword>
<dbReference type="GO" id="GO:0005634">
    <property type="term" value="C:nucleus"/>
    <property type="evidence" value="ECO:0007669"/>
    <property type="project" value="TreeGrafter"/>
</dbReference>
<dbReference type="SUPFAM" id="SSF54001">
    <property type="entry name" value="Cysteine proteinases"/>
    <property type="match status" value="2"/>
</dbReference>
<feature type="compositionally biased region" description="Acidic residues" evidence="8">
    <location>
        <begin position="969"/>
        <end position="980"/>
    </location>
</feature>
<dbReference type="GO" id="GO:0005829">
    <property type="term" value="C:cytosol"/>
    <property type="evidence" value="ECO:0007669"/>
    <property type="project" value="TreeGrafter"/>
</dbReference>
<dbReference type="Proteomes" id="UP000322899">
    <property type="component" value="Unassembled WGS sequence"/>
</dbReference>
<feature type="region of interest" description="Disordered" evidence="8">
    <location>
        <begin position="1200"/>
        <end position="1221"/>
    </location>
</feature>
<feature type="region of interest" description="Disordered" evidence="8">
    <location>
        <begin position="630"/>
        <end position="749"/>
    </location>
</feature>
<feature type="compositionally biased region" description="Low complexity" evidence="8">
    <location>
        <begin position="530"/>
        <end position="566"/>
    </location>
</feature>
<feature type="region of interest" description="Disordered" evidence="8">
    <location>
        <begin position="1106"/>
        <end position="1129"/>
    </location>
</feature>
<feature type="compositionally biased region" description="Low complexity" evidence="8">
    <location>
        <begin position="2295"/>
        <end position="2306"/>
    </location>
</feature>
<keyword evidence="6" id="KW-0378">Hydrolase</keyword>
<evidence type="ECO:0000256" key="4">
    <source>
        <dbReference type="ARBA" id="ARBA00022670"/>
    </source>
</evidence>
<feature type="compositionally biased region" description="Acidic residues" evidence="8">
    <location>
        <begin position="926"/>
        <end position="938"/>
    </location>
</feature>
<feature type="region of interest" description="Disordered" evidence="8">
    <location>
        <begin position="1728"/>
        <end position="1753"/>
    </location>
</feature>
<feature type="compositionally biased region" description="Basic and acidic residues" evidence="8">
    <location>
        <begin position="1784"/>
        <end position="1804"/>
    </location>
</feature>
<feature type="region of interest" description="Disordered" evidence="8">
    <location>
        <begin position="316"/>
        <end position="347"/>
    </location>
</feature>
<protein>
    <recommendedName>
        <fullName evidence="3">ubiquitinyl hydrolase 1</fullName>
        <ecNumber evidence="3">3.4.19.12</ecNumber>
    </recommendedName>
</protein>
<feature type="compositionally biased region" description="Low complexity" evidence="8">
    <location>
        <begin position="472"/>
        <end position="519"/>
    </location>
</feature>
<comment type="catalytic activity">
    <reaction evidence="1">
        <text>Thiol-dependent hydrolysis of ester, thioester, amide, peptide and isopeptide bonds formed by the C-terminal Gly of ubiquitin (a 76-residue protein attached to proteins as an intracellular targeting signal).</text>
        <dbReference type="EC" id="3.4.19.12"/>
    </reaction>
</comment>
<evidence type="ECO:0000313" key="10">
    <source>
        <dbReference type="EMBL" id="KAA0177330.1"/>
    </source>
</evidence>
<feature type="region of interest" description="Disordered" evidence="8">
    <location>
        <begin position="1948"/>
        <end position="2227"/>
    </location>
</feature>
<feature type="compositionally biased region" description="Low complexity" evidence="8">
    <location>
        <begin position="1569"/>
        <end position="1588"/>
    </location>
</feature>
<reference evidence="10 11" key="1">
    <citation type="submission" date="2019-07" db="EMBL/GenBank/DDBJ databases">
        <title>Genomes of Cafeteria roenbergensis.</title>
        <authorList>
            <person name="Fischer M.G."/>
            <person name="Hackl T."/>
            <person name="Roman M."/>
        </authorList>
    </citation>
    <scope>NUCLEOTIDE SEQUENCE [LARGE SCALE GENOMIC DNA]</scope>
    <source>
        <strain evidence="10 11">E4-10P</strain>
    </source>
</reference>
<evidence type="ECO:0000256" key="2">
    <source>
        <dbReference type="ARBA" id="ARBA00009085"/>
    </source>
</evidence>
<evidence type="ECO:0000256" key="1">
    <source>
        <dbReference type="ARBA" id="ARBA00000707"/>
    </source>
</evidence>
<evidence type="ECO:0000313" key="11">
    <source>
        <dbReference type="Proteomes" id="UP000322899"/>
    </source>
</evidence>
<feature type="region of interest" description="Disordered" evidence="8">
    <location>
        <begin position="1768"/>
        <end position="1804"/>
    </location>
</feature>
<feature type="region of interest" description="Disordered" evidence="8">
    <location>
        <begin position="1148"/>
        <end position="1183"/>
    </location>
</feature>
<comment type="similarity">
    <text evidence="2">Belongs to the peptidase C19 family.</text>
</comment>
<feature type="compositionally biased region" description="Acidic residues" evidence="8">
    <location>
        <begin position="847"/>
        <end position="863"/>
    </location>
</feature>
<feature type="compositionally biased region" description="Low complexity" evidence="8">
    <location>
        <begin position="2030"/>
        <end position="2042"/>
    </location>
</feature>
<evidence type="ECO:0000256" key="5">
    <source>
        <dbReference type="ARBA" id="ARBA00022786"/>
    </source>
</evidence>
<feature type="compositionally biased region" description="Low complexity" evidence="8">
    <location>
        <begin position="1000"/>
        <end position="1009"/>
    </location>
</feature>
<feature type="compositionally biased region" description="Basic and acidic residues" evidence="8">
    <location>
        <begin position="2204"/>
        <end position="2217"/>
    </location>
</feature>
<dbReference type="GO" id="GO:0004843">
    <property type="term" value="F:cysteine-type deubiquitinase activity"/>
    <property type="evidence" value="ECO:0007669"/>
    <property type="project" value="UniProtKB-EC"/>
</dbReference>
<feature type="compositionally biased region" description="Low complexity" evidence="8">
    <location>
        <begin position="1996"/>
        <end position="2015"/>
    </location>
</feature>
<organism evidence="10 11">
    <name type="scientific">Cafeteria roenbergensis</name>
    <name type="common">Marine flagellate</name>
    <dbReference type="NCBI Taxonomy" id="33653"/>
    <lineage>
        <taxon>Eukaryota</taxon>
        <taxon>Sar</taxon>
        <taxon>Stramenopiles</taxon>
        <taxon>Bigyra</taxon>
        <taxon>Opalozoa</taxon>
        <taxon>Bicosoecida</taxon>
        <taxon>Cafeteriaceae</taxon>
        <taxon>Cafeteria</taxon>
    </lineage>
</organism>
<dbReference type="GO" id="GO:0016579">
    <property type="term" value="P:protein deubiquitination"/>
    <property type="evidence" value="ECO:0007669"/>
    <property type="project" value="InterPro"/>
</dbReference>
<keyword evidence="4" id="KW-0645">Protease</keyword>
<feature type="compositionally biased region" description="Acidic residues" evidence="8">
    <location>
        <begin position="2049"/>
        <end position="2067"/>
    </location>
</feature>
<feature type="region of interest" description="Disordered" evidence="8">
    <location>
        <begin position="461"/>
        <end position="566"/>
    </location>
</feature>
<comment type="caution">
    <text evidence="10">The sequence shown here is derived from an EMBL/GenBank/DDBJ whole genome shotgun (WGS) entry which is preliminary data.</text>
</comment>
<feature type="compositionally biased region" description="Low complexity" evidence="8">
    <location>
        <begin position="939"/>
        <end position="963"/>
    </location>
</feature>
<feature type="compositionally biased region" description="Gly residues" evidence="8">
    <location>
        <begin position="1979"/>
        <end position="1989"/>
    </location>
</feature>
<feature type="compositionally biased region" description="Polar residues" evidence="8">
    <location>
        <begin position="2151"/>
        <end position="2168"/>
    </location>
</feature>
<feature type="compositionally biased region" description="Basic and acidic residues" evidence="8">
    <location>
        <begin position="520"/>
        <end position="529"/>
    </location>
</feature>
<keyword evidence="5" id="KW-0833">Ubl conjugation pathway</keyword>
<feature type="compositionally biased region" description="Basic and acidic residues" evidence="8">
    <location>
        <begin position="1029"/>
        <end position="1039"/>
    </location>
</feature>
<feature type="compositionally biased region" description="Acidic residues" evidence="8">
    <location>
        <begin position="2106"/>
        <end position="2128"/>
    </location>
</feature>
<dbReference type="InterPro" id="IPR001394">
    <property type="entry name" value="Peptidase_C19_UCH"/>
</dbReference>